<keyword evidence="4" id="KW-0732">Signal</keyword>
<evidence type="ECO:0000256" key="7">
    <source>
        <dbReference type="ARBA" id="ARBA00023157"/>
    </source>
</evidence>
<keyword evidence="3 9" id="KW-0479">Metal-binding</keyword>
<proteinExistence type="inferred from homology"/>
<evidence type="ECO:0000256" key="2">
    <source>
        <dbReference type="ARBA" id="ARBA00022617"/>
    </source>
</evidence>
<dbReference type="GeneTree" id="ENSGT00940000156009"/>
<reference evidence="10" key="2">
    <citation type="submission" date="2025-08" db="UniProtKB">
        <authorList>
            <consortium name="Ensembl"/>
        </authorList>
    </citation>
    <scope>IDENTIFICATION</scope>
</reference>
<keyword evidence="11" id="KW-1185">Reference proteome</keyword>
<keyword evidence="5" id="KW-0560">Oxidoreductase</keyword>
<dbReference type="GO" id="GO:0004601">
    <property type="term" value="F:peroxidase activity"/>
    <property type="evidence" value="ECO:0000318"/>
    <property type="project" value="GO_Central"/>
</dbReference>
<protein>
    <submittedName>
        <fullName evidence="10">Eosinophil peroxidase</fullName>
    </submittedName>
</protein>
<dbReference type="GO" id="GO:0010936">
    <property type="term" value="P:negative regulation of macrophage cytokine production"/>
    <property type="evidence" value="ECO:0007669"/>
    <property type="project" value="Ensembl"/>
</dbReference>
<feature type="binding site" description="axial binding residue" evidence="9">
    <location>
        <position position="476"/>
    </location>
    <ligand>
        <name>heme b</name>
        <dbReference type="ChEBI" id="CHEBI:60344"/>
    </ligand>
    <ligandPart>
        <name>Fe</name>
        <dbReference type="ChEBI" id="CHEBI:18248"/>
    </ligandPart>
</feature>
<evidence type="ECO:0000256" key="6">
    <source>
        <dbReference type="ARBA" id="ARBA00023004"/>
    </source>
</evidence>
<evidence type="ECO:0000256" key="4">
    <source>
        <dbReference type="ARBA" id="ARBA00022729"/>
    </source>
</evidence>
<dbReference type="STRING" id="13616.ENSMODP00000050318"/>
<dbReference type="InterPro" id="IPR010255">
    <property type="entry name" value="Haem_peroxidase_sf"/>
</dbReference>
<dbReference type="GO" id="GO:0032753">
    <property type="term" value="P:positive regulation of interleukin-4 production"/>
    <property type="evidence" value="ECO:0007669"/>
    <property type="project" value="Ensembl"/>
</dbReference>
<dbReference type="Pfam" id="PF03098">
    <property type="entry name" value="An_peroxidase"/>
    <property type="match status" value="1"/>
</dbReference>
<dbReference type="Gene3D" id="1.10.640.10">
    <property type="entry name" value="Haem peroxidase domain superfamily, animal type"/>
    <property type="match status" value="1"/>
</dbReference>
<evidence type="ECO:0000313" key="10">
    <source>
        <dbReference type="Ensembl" id="ENSMODP00000050318.1"/>
    </source>
</evidence>
<accession>A0A5F8GRK9</accession>
<dbReference type="InterPro" id="IPR037120">
    <property type="entry name" value="Haem_peroxidase_sf_animal"/>
</dbReference>
<dbReference type="GO" id="GO:0020037">
    <property type="term" value="F:heme binding"/>
    <property type="evidence" value="ECO:0007669"/>
    <property type="project" value="InterPro"/>
</dbReference>
<evidence type="ECO:0000256" key="5">
    <source>
        <dbReference type="ARBA" id="ARBA00023002"/>
    </source>
</evidence>
<dbReference type="PANTHER" id="PTHR11475">
    <property type="entry name" value="OXIDASE/PEROXIDASE"/>
    <property type="match status" value="1"/>
</dbReference>
<dbReference type="FunFam" id="1.10.640.10:FF:000001">
    <property type="entry name" value="Peroxidasin homolog"/>
    <property type="match status" value="1"/>
</dbReference>
<dbReference type="GO" id="GO:0002215">
    <property type="term" value="P:defense response to nematode"/>
    <property type="evidence" value="ECO:0007669"/>
    <property type="project" value="Ensembl"/>
</dbReference>
<reference evidence="10 11" key="1">
    <citation type="journal article" date="2007" name="Nature">
        <title>Genome of the marsupial Monodelphis domestica reveals innovation in non-coding sequences.</title>
        <authorList>
            <person name="Mikkelsen T.S."/>
            <person name="Wakefield M.J."/>
            <person name="Aken B."/>
            <person name="Amemiya C.T."/>
            <person name="Chang J.L."/>
            <person name="Duke S."/>
            <person name="Garber M."/>
            <person name="Gentles A.J."/>
            <person name="Goodstadt L."/>
            <person name="Heger A."/>
            <person name="Jurka J."/>
            <person name="Kamal M."/>
            <person name="Mauceli E."/>
            <person name="Searle S.M."/>
            <person name="Sharpe T."/>
            <person name="Baker M.L."/>
            <person name="Batzer M.A."/>
            <person name="Benos P.V."/>
            <person name="Belov K."/>
            <person name="Clamp M."/>
            <person name="Cook A."/>
            <person name="Cuff J."/>
            <person name="Das R."/>
            <person name="Davidow L."/>
            <person name="Deakin J.E."/>
            <person name="Fazzari M.J."/>
            <person name="Glass J.L."/>
            <person name="Grabherr M."/>
            <person name="Greally J.M."/>
            <person name="Gu W."/>
            <person name="Hore T.A."/>
            <person name="Huttley G.A."/>
            <person name="Kleber M."/>
            <person name="Jirtle R.L."/>
            <person name="Koina E."/>
            <person name="Lee J.T."/>
            <person name="Mahony S."/>
            <person name="Marra M.A."/>
            <person name="Miller R.D."/>
            <person name="Nicholls R.D."/>
            <person name="Oda M."/>
            <person name="Papenfuss A.T."/>
            <person name="Parra Z.E."/>
            <person name="Pollock D.D."/>
            <person name="Ray D.A."/>
            <person name="Schein J.E."/>
            <person name="Speed T.P."/>
            <person name="Thompson K."/>
            <person name="VandeBerg J.L."/>
            <person name="Wade C.M."/>
            <person name="Walker J.A."/>
            <person name="Waters P.D."/>
            <person name="Webber C."/>
            <person name="Weidman J.R."/>
            <person name="Xie X."/>
            <person name="Zody M.C."/>
            <person name="Baldwin J."/>
            <person name="Abdouelleil A."/>
            <person name="Abdulkadir J."/>
            <person name="Abebe A."/>
            <person name="Abera B."/>
            <person name="Abreu J."/>
            <person name="Acer S.C."/>
            <person name="Aftuck L."/>
            <person name="Alexander A."/>
            <person name="An P."/>
            <person name="Anderson E."/>
            <person name="Anderson S."/>
            <person name="Arachi H."/>
            <person name="Azer M."/>
            <person name="Bachantsang P."/>
            <person name="Barry A."/>
            <person name="Bayul T."/>
            <person name="Berlin A."/>
            <person name="Bessette D."/>
            <person name="Bloom T."/>
            <person name="Bloom T."/>
            <person name="Boguslavskiy L."/>
            <person name="Bonnet C."/>
            <person name="Boukhgalter B."/>
            <person name="Bourzgui I."/>
            <person name="Brown A."/>
            <person name="Cahill P."/>
            <person name="Channer S."/>
            <person name="Cheshatsang Y."/>
            <person name="Chuda L."/>
            <person name="Citroen M."/>
            <person name="Collymore A."/>
            <person name="Cooke P."/>
            <person name="Costello M."/>
            <person name="D'Aco K."/>
            <person name="Daza R."/>
            <person name="De Haan G."/>
            <person name="DeGray S."/>
            <person name="DeMaso C."/>
            <person name="Dhargay N."/>
            <person name="Dooley K."/>
            <person name="Dooley E."/>
            <person name="Doricent M."/>
            <person name="Dorje P."/>
            <person name="Dorjee K."/>
            <person name="Dupes A."/>
            <person name="Elong R."/>
            <person name="Falk J."/>
            <person name="Farina A."/>
            <person name="Faro S."/>
            <person name="Ferguson D."/>
            <person name="Fisher S."/>
            <person name="Foley C.D."/>
            <person name="Franke A."/>
            <person name="Friedrich D."/>
            <person name="Gadbois L."/>
            <person name="Gearin G."/>
            <person name="Gearin C.R."/>
            <person name="Giannoukos G."/>
            <person name="Goode T."/>
            <person name="Graham J."/>
            <person name="Grandbois E."/>
            <person name="Grewal S."/>
            <person name="Gyaltsen K."/>
            <person name="Hafez N."/>
            <person name="Hagos B."/>
            <person name="Hall J."/>
            <person name="Henson C."/>
            <person name="Hollinger A."/>
            <person name="Honan T."/>
            <person name="Huard M.D."/>
            <person name="Hughes L."/>
            <person name="Hurhula B."/>
            <person name="Husby M.E."/>
            <person name="Kamat A."/>
            <person name="Kanga B."/>
            <person name="Kashin S."/>
            <person name="Khazanovich D."/>
            <person name="Kisner P."/>
            <person name="Lance K."/>
            <person name="Lara M."/>
            <person name="Lee W."/>
            <person name="Lennon N."/>
            <person name="Letendre F."/>
            <person name="LeVine R."/>
            <person name="Lipovsky A."/>
            <person name="Liu X."/>
            <person name="Liu J."/>
            <person name="Liu S."/>
            <person name="Lokyitsang T."/>
            <person name="Lokyitsang Y."/>
            <person name="Lubonja R."/>
            <person name="Lui A."/>
            <person name="MacDonald P."/>
            <person name="Magnisalis V."/>
            <person name="Maru K."/>
            <person name="Matthews C."/>
            <person name="McCusker W."/>
            <person name="McDonough S."/>
            <person name="Mehta T."/>
            <person name="Meldrim J."/>
            <person name="Meneus L."/>
            <person name="Mihai O."/>
            <person name="Mihalev A."/>
            <person name="Mihova T."/>
            <person name="Mittelman R."/>
            <person name="Mlenga V."/>
            <person name="Montmayeur A."/>
            <person name="Mulrain L."/>
            <person name="Navidi A."/>
            <person name="Naylor J."/>
            <person name="Negash T."/>
            <person name="Nguyen T."/>
            <person name="Nguyen N."/>
            <person name="Nicol R."/>
            <person name="Norbu C."/>
            <person name="Norbu N."/>
            <person name="Novod N."/>
            <person name="O'Neill B."/>
            <person name="Osman S."/>
            <person name="Markiewicz E."/>
            <person name="Oyono O.L."/>
            <person name="Patti C."/>
            <person name="Phunkhang P."/>
            <person name="Pierre F."/>
            <person name="Priest M."/>
            <person name="Raghuraman S."/>
            <person name="Rege F."/>
            <person name="Reyes R."/>
            <person name="Rise C."/>
            <person name="Rogov P."/>
            <person name="Ross K."/>
            <person name="Ryan E."/>
            <person name="Settipalli S."/>
            <person name="Shea T."/>
            <person name="Sherpa N."/>
            <person name="Shi L."/>
            <person name="Shih D."/>
            <person name="Sparrow T."/>
            <person name="Spaulding J."/>
            <person name="Stalker J."/>
            <person name="Stange-Thomann N."/>
            <person name="Stavropoulos S."/>
            <person name="Stone C."/>
            <person name="Strader C."/>
            <person name="Tesfaye S."/>
            <person name="Thomson T."/>
            <person name="Thoulutsang Y."/>
            <person name="Thoulutsang D."/>
            <person name="Topham K."/>
            <person name="Topping I."/>
            <person name="Tsamla T."/>
            <person name="Vassiliev H."/>
            <person name="Vo A."/>
            <person name="Wangchuk T."/>
            <person name="Wangdi T."/>
            <person name="Weiand M."/>
            <person name="Wilkinson J."/>
            <person name="Wilson A."/>
            <person name="Yadav S."/>
            <person name="Young G."/>
            <person name="Yu Q."/>
            <person name="Zembek L."/>
            <person name="Zhong D."/>
            <person name="Zimmer A."/>
            <person name="Zwirko Z."/>
            <person name="Jaffe D.B."/>
            <person name="Alvarez P."/>
            <person name="Brockman W."/>
            <person name="Butler J."/>
            <person name="Chin C."/>
            <person name="Gnerre S."/>
            <person name="MacCallum I."/>
            <person name="Graves J.A."/>
            <person name="Ponting C.P."/>
            <person name="Breen M."/>
            <person name="Samollow P.B."/>
            <person name="Lander E.S."/>
            <person name="Lindblad-Toh K."/>
        </authorList>
    </citation>
    <scope>NUCLEOTIDE SEQUENCE [LARGE SCALE GENOMIC DNA]</scope>
</reference>
<dbReference type="GO" id="GO:0046872">
    <property type="term" value="F:metal ion binding"/>
    <property type="evidence" value="ECO:0007669"/>
    <property type="project" value="UniProtKB-KW"/>
</dbReference>
<sequence length="717" mass="80590">MDLLAYFKRPAAGTRMAVQAADYMHVALSLLEGKVQPQHPRPFNLSGAVRIQPCLSPALLEAARGLLLPTRGGLWSQEPREGFLREGHEGQARLCGTEKSGCAPPPQLLLSIPSPDVLSPHQLDLLSNASGCASQEGEVKCALRSRYRTITGRCNNRRNPLLGASNQALARWLPAEYEDRISLPYGWTPGKGRNGFILPLVRAVSNQIVRFPEGKVTLDRHRALMFMQWGQFIDHDLDFSPESPAKVAFTMGIDCEKSCAQLPPCFPIKIPPNDPRITNQKDCIPFFRSAPSCPGKKNCVLNQINALTSFVDASMVYGSEDALATRLRNTSNQLGLMAVNTRFQDNGRALLPFDNNREDPCLLTNREARIPCFLAGDSRASETPKLTAIHTLFVREHNRLARELKRLNPGWSGEKLYQEARKIVGAMVQIITYRDFLPLVLGRARARKALGCYRGYSSRVDPRVSNVFTLAFRFGHTMIQPFMFRLGNQYQSLGPNSRVPLSTAFFASWRVVNEGGIDPILRGLMATPAKLNRQDEILVDELRDKLFRQIRRIGLDLAALNMQRSRDHGLPGYNAWRRFCGLSQPRTLSQLARVLKNSNLAQKFMRLYGTPDNIDIWIGAVAEPLLPGARVGPLLACLFENQFRRARDGDRFWWQNRGVFTQRQRQALIRISLSRIVCDNTGITTVPRHIFRANIYPKGFVSCNRIPKLNLSAWKGR</sequence>
<dbReference type="GO" id="GO:0032714">
    <property type="term" value="P:negative regulation of interleukin-5 production"/>
    <property type="evidence" value="ECO:0007669"/>
    <property type="project" value="Ensembl"/>
</dbReference>
<dbReference type="GO" id="GO:0072677">
    <property type="term" value="P:eosinophil migration"/>
    <property type="evidence" value="ECO:0007669"/>
    <property type="project" value="Ensembl"/>
</dbReference>
<evidence type="ECO:0000256" key="3">
    <source>
        <dbReference type="ARBA" id="ARBA00022723"/>
    </source>
</evidence>
<gene>
    <name evidence="10" type="primary">EPX</name>
</gene>
<evidence type="ECO:0000256" key="8">
    <source>
        <dbReference type="ARBA" id="ARBA00061342"/>
    </source>
</evidence>
<dbReference type="PROSITE" id="PS50292">
    <property type="entry name" value="PEROXIDASE_3"/>
    <property type="match status" value="1"/>
</dbReference>
<comment type="cofactor">
    <cofactor evidence="1">
        <name>heme b</name>
        <dbReference type="ChEBI" id="CHEBI:60344"/>
    </cofactor>
</comment>
<dbReference type="GO" id="GO:0005615">
    <property type="term" value="C:extracellular space"/>
    <property type="evidence" value="ECO:0000318"/>
    <property type="project" value="GO_Central"/>
</dbReference>
<keyword evidence="6 9" id="KW-0408">Iron</keyword>
<name>A0A5F8GRK9_MONDO</name>
<dbReference type="FunCoup" id="A0A5F8GRK9">
    <property type="interactions" value="25"/>
</dbReference>
<keyword evidence="7" id="KW-1015">Disulfide bond</keyword>
<comment type="similarity">
    <text evidence="8">Belongs to the peroxidase family. XPO subfamily.</text>
</comment>
<dbReference type="OMA" id="PRWNGDK"/>
<dbReference type="PRINTS" id="PR00457">
    <property type="entry name" value="ANPEROXIDASE"/>
</dbReference>
<dbReference type="Bgee" id="ENSMODG00000014755">
    <property type="expression patterns" value="Expressed in blood and 6 other cell types or tissues"/>
</dbReference>
<organism evidence="10 11">
    <name type="scientific">Monodelphis domestica</name>
    <name type="common">Gray short-tailed opossum</name>
    <dbReference type="NCBI Taxonomy" id="13616"/>
    <lineage>
        <taxon>Eukaryota</taxon>
        <taxon>Metazoa</taxon>
        <taxon>Chordata</taxon>
        <taxon>Craniata</taxon>
        <taxon>Vertebrata</taxon>
        <taxon>Euteleostomi</taxon>
        <taxon>Mammalia</taxon>
        <taxon>Metatheria</taxon>
        <taxon>Didelphimorphia</taxon>
        <taxon>Didelphidae</taxon>
        <taxon>Monodelphis</taxon>
    </lineage>
</organism>
<dbReference type="AlphaFoldDB" id="A0A5F8GRK9"/>
<evidence type="ECO:0000256" key="1">
    <source>
        <dbReference type="ARBA" id="ARBA00001970"/>
    </source>
</evidence>
<evidence type="ECO:0000256" key="9">
    <source>
        <dbReference type="PIRSR" id="PIRSR619791-2"/>
    </source>
</evidence>
<evidence type="ECO:0000313" key="11">
    <source>
        <dbReference type="Proteomes" id="UP000002280"/>
    </source>
</evidence>
<dbReference type="InParanoid" id="A0A5F8GRK9"/>
<dbReference type="SUPFAM" id="SSF48113">
    <property type="entry name" value="Heme-dependent peroxidases"/>
    <property type="match status" value="1"/>
</dbReference>
<dbReference type="Proteomes" id="UP000002280">
    <property type="component" value="Chromosome 2"/>
</dbReference>
<dbReference type="PANTHER" id="PTHR11475:SF63">
    <property type="entry name" value="EOSINOPHIL PEROXIDASE"/>
    <property type="match status" value="1"/>
</dbReference>
<dbReference type="CDD" id="cd09824">
    <property type="entry name" value="myeloperoxidase_like"/>
    <property type="match status" value="1"/>
</dbReference>
<dbReference type="InterPro" id="IPR019791">
    <property type="entry name" value="Haem_peroxidase_animal"/>
</dbReference>
<dbReference type="GO" id="GO:0032693">
    <property type="term" value="P:negative regulation of interleukin-10 production"/>
    <property type="evidence" value="ECO:0007669"/>
    <property type="project" value="Ensembl"/>
</dbReference>
<dbReference type="Ensembl" id="ENSMODT00000067063.1">
    <property type="protein sequence ID" value="ENSMODP00000050318.1"/>
    <property type="gene ID" value="ENSMODG00000014755.4"/>
</dbReference>
<keyword evidence="2 9" id="KW-0349">Heme</keyword>
<reference evidence="10" key="3">
    <citation type="submission" date="2025-09" db="UniProtKB">
        <authorList>
            <consortium name="Ensembl"/>
        </authorList>
    </citation>
    <scope>IDENTIFICATION</scope>
</reference>
<dbReference type="GO" id="GO:0042742">
    <property type="term" value="P:defense response to bacterium"/>
    <property type="evidence" value="ECO:0000318"/>
    <property type="project" value="GO_Central"/>
</dbReference>
<dbReference type="GO" id="GO:0006979">
    <property type="term" value="P:response to oxidative stress"/>
    <property type="evidence" value="ECO:0007669"/>
    <property type="project" value="InterPro"/>
</dbReference>